<name>A0A9E7SVT1_9EURY</name>
<dbReference type="EMBL" id="CP100355">
    <property type="protein sequence ID" value="UTF52588.1"/>
    <property type="molecule type" value="Genomic_DNA"/>
</dbReference>
<evidence type="ECO:0000313" key="1">
    <source>
        <dbReference type="EMBL" id="UTF52588.1"/>
    </source>
</evidence>
<dbReference type="KEGG" id="sawl:NGM29_12420"/>
<gene>
    <name evidence="1" type="ORF">NGM29_12420</name>
</gene>
<dbReference type="AlphaFoldDB" id="A0A9E7SVT1"/>
<accession>A0A9E7SVT1</accession>
<dbReference type="RefSeq" id="WP_254156564.1">
    <property type="nucleotide sequence ID" value="NZ_CP100355.1"/>
</dbReference>
<proteinExistence type="predicted"/>
<dbReference type="Proteomes" id="UP001056855">
    <property type="component" value="Chromosome"/>
</dbReference>
<dbReference type="GeneID" id="73290864"/>
<dbReference type="InterPro" id="IPR012340">
    <property type="entry name" value="NA-bd_OB-fold"/>
</dbReference>
<protein>
    <submittedName>
        <fullName evidence="1">Nucleic acid-binding protein</fullName>
    </submittedName>
</protein>
<keyword evidence="2" id="KW-1185">Reference proteome</keyword>
<evidence type="ECO:0000313" key="2">
    <source>
        <dbReference type="Proteomes" id="UP001056855"/>
    </source>
</evidence>
<dbReference type="SUPFAM" id="SSF50249">
    <property type="entry name" value="Nucleic acid-binding proteins"/>
    <property type="match status" value="1"/>
</dbReference>
<organism evidence="1 2">
    <name type="scientific">Natronosalvus rutilus</name>
    <dbReference type="NCBI Taxonomy" id="2953753"/>
    <lineage>
        <taxon>Archaea</taxon>
        <taxon>Methanobacteriati</taxon>
        <taxon>Methanobacteriota</taxon>
        <taxon>Stenosarchaea group</taxon>
        <taxon>Halobacteria</taxon>
        <taxon>Halobacteriales</taxon>
        <taxon>Natrialbaceae</taxon>
        <taxon>Natronosalvus</taxon>
    </lineage>
</organism>
<sequence>MTMEAYRYADGTIGFPGHHLGPDGEEPVDTVDLSEFTATVVTWTTSTATPPGVREPNHLAIVEFDLEDALEVDQPPVRALGQLTTGDVETGDEVQPVYVEELREPGVGIKVTESQAWDGYRFEPV</sequence>
<reference evidence="1" key="1">
    <citation type="submission" date="2022-06" db="EMBL/GenBank/DDBJ databases">
        <title>Diverse halophilic archaea isolated from saline environments.</title>
        <authorList>
            <person name="Cui H.-L."/>
        </authorList>
    </citation>
    <scope>NUCLEOTIDE SEQUENCE</scope>
    <source>
        <strain evidence="1">WLHS1</strain>
    </source>
</reference>